<protein>
    <submittedName>
        <fullName evidence="1">Filament-like plant protein</fullName>
    </submittedName>
</protein>
<sequence length="685" mass="76940">MDRRSWLWRRKSSEKSPGETESSGSISSLSERFSDDQACPTHSSQSPEVTSKVLPIGEENESVKSLQEKLSAALLNISAKEDLVNQHAKVAEEAVSGWEKAENELLTLKQQLEAAAQKYAALEDRASHFDGALKECVRQLRQAREEQEQRIHEAVTKKTREWESTKFNLENKIVNLQKELQTAKSEAAASVDLDLSSRLEAAEKENSALKHELHSRLEELEIRIIERDLSTKAAETASKQHLKSIKKLAKIESECRWLKAMARKASPISENKSLTASSINVGSFTDSQSDNGERLLVGETDNFKISVLETNECEANHSDSSASAWIPEIDQFKSEKPLGRKIMPPFVEINLMDDFLEMEKLAARPDTESGSFGLEAGPASDQPNAGESLMKAKLENMIHRTAELEEKLEKMEAEKAELEMDLAESEMCLETSQNQLKESELKLEELETQLAHANKLKQVVEVEMQAANAAREVADSQLRVVEKEMETQLALANKSKQALEEELKSAKAKKEVAESQLRAVEAEMKTLRTKVFSLEEEVEKERALSEENFSNFQKSRDELLKMKHEAEHQHEAKLQLLASSDEELKIKQDKELAVAASKFAECQKTIASLSRQLRSLATLDDFLIDSDKSLDHTNEVKNSGESWNLKASELTFVAIEILNQSLQTIIHDSNSSKEKVLNQLISERS</sequence>
<evidence type="ECO:0000313" key="2">
    <source>
        <dbReference type="Proteomes" id="UP001164539"/>
    </source>
</evidence>
<accession>A0ACC1XWT9</accession>
<gene>
    <name evidence="1" type="ORF">OWV82_013576</name>
</gene>
<dbReference type="Proteomes" id="UP001164539">
    <property type="component" value="Chromosome 7"/>
</dbReference>
<organism evidence="1 2">
    <name type="scientific">Melia azedarach</name>
    <name type="common">Chinaberry tree</name>
    <dbReference type="NCBI Taxonomy" id="155640"/>
    <lineage>
        <taxon>Eukaryota</taxon>
        <taxon>Viridiplantae</taxon>
        <taxon>Streptophyta</taxon>
        <taxon>Embryophyta</taxon>
        <taxon>Tracheophyta</taxon>
        <taxon>Spermatophyta</taxon>
        <taxon>Magnoliopsida</taxon>
        <taxon>eudicotyledons</taxon>
        <taxon>Gunneridae</taxon>
        <taxon>Pentapetalae</taxon>
        <taxon>rosids</taxon>
        <taxon>malvids</taxon>
        <taxon>Sapindales</taxon>
        <taxon>Meliaceae</taxon>
        <taxon>Melia</taxon>
    </lineage>
</organism>
<comment type="caution">
    <text evidence="1">The sequence shown here is derived from an EMBL/GenBank/DDBJ whole genome shotgun (WGS) entry which is preliminary data.</text>
</comment>
<reference evidence="1 2" key="1">
    <citation type="journal article" date="2023" name="Science">
        <title>Complex scaffold remodeling in plant triterpene biosynthesis.</title>
        <authorList>
            <person name="De La Pena R."/>
            <person name="Hodgson H."/>
            <person name="Liu J.C."/>
            <person name="Stephenson M.J."/>
            <person name="Martin A.C."/>
            <person name="Owen C."/>
            <person name="Harkess A."/>
            <person name="Leebens-Mack J."/>
            <person name="Jimenez L.E."/>
            <person name="Osbourn A."/>
            <person name="Sattely E.S."/>
        </authorList>
    </citation>
    <scope>NUCLEOTIDE SEQUENCE [LARGE SCALE GENOMIC DNA]</scope>
    <source>
        <strain evidence="2">cv. JPN11</strain>
        <tissue evidence="1">Leaf</tissue>
    </source>
</reference>
<proteinExistence type="predicted"/>
<evidence type="ECO:0000313" key="1">
    <source>
        <dbReference type="EMBL" id="KAJ4715189.1"/>
    </source>
</evidence>
<name>A0ACC1XWT9_MELAZ</name>
<keyword evidence="2" id="KW-1185">Reference proteome</keyword>
<dbReference type="EMBL" id="CM051400">
    <property type="protein sequence ID" value="KAJ4715189.1"/>
    <property type="molecule type" value="Genomic_DNA"/>
</dbReference>